<reference evidence="1 2" key="1">
    <citation type="submission" date="2017-09" db="EMBL/GenBank/DDBJ databases">
        <title>Metagenomic Analysis Reveals Denitrifying Candidatus Accumulibacter and Flanking Population as a Source of N2O.</title>
        <authorList>
            <person name="Gao H."/>
            <person name="Mao Y."/>
            <person name="Zhao X."/>
            <person name="Liu W.-T."/>
            <person name="Zhang T."/>
            <person name="Wells G."/>
        </authorList>
    </citation>
    <scope>NUCLEOTIDE SEQUENCE [LARGE SCALE GENOMIC DNA]</scope>
    <source>
        <strain evidence="1">CANDO_2_IC</strain>
    </source>
</reference>
<accession>A0A6A7RYG0</accession>
<dbReference type="EMBL" id="PDHS01000563">
    <property type="protein sequence ID" value="MQM32587.1"/>
    <property type="molecule type" value="Genomic_DNA"/>
</dbReference>
<proteinExistence type="predicted"/>
<organism evidence="1 2">
    <name type="scientific">Candidatus Accumulibacter phosphatis</name>
    <dbReference type="NCBI Taxonomy" id="327160"/>
    <lineage>
        <taxon>Bacteria</taxon>
        <taxon>Pseudomonadati</taxon>
        <taxon>Pseudomonadota</taxon>
        <taxon>Betaproteobacteria</taxon>
        <taxon>Candidatus Accumulibacter</taxon>
    </lineage>
</organism>
<evidence type="ECO:0000313" key="2">
    <source>
        <dbReference type="Proteomes" id="UP000342300"/>
    </source>
</evidence>
<evidence type="ECO:0000313" key="1">
    <source>
        <dbReference type="EMBL" id="MQM32587.1"/>
    </source>
</evidence>
<protein>
    <submittedName>
        <fullName evidence="1">Uncharacterized protein</fullName>
    </submittedName>
</protein>
<name>A0A6A7RYG0_9PROT</name>
<comment type="caution">
    <text evidence="1">The sequence shown here is derived from an EMBL/GenBank/DDBJ whole genome shotgun (WGS) entry which is preliminary data.</text>
</comment>
<sequence length="64" mass="6586">MFGAAAVVRQCLLKLPRRRAACFCQAASSSTFGSPAGESPGSKALAPANGELHSSLLLPPYPAR</sequence>
<dbReference type="Proteomes" id="UP000342300">
    <property type="component" value="Unassembled WGS sequence"/>
</dbReference>
<dbReference type="AlphaFoldDB" id="A0A6A7RYG0"/>
<gene>
    <name evidence="1" type="ORF">CRU78_19670</name>
</gene>